<dbReference type="GO" id="GO:0016491">
    <property type="term" value="F:oxidoreductase activity"/>
    <property type="evidence" value="ECO:0007669"/>
    <property type="project" value="InterPro"/>
</dbReference>
<name>A0A5B1LFD0_9ACTN</name>
<dbReference type="EMBL" id="VUJV01000003">
    <property type="protein sequence ID" value="KAA1418888.1"/>
    <property type="molecule type" value="Genomic_DNA"/>
</dbReference>
<feature type="region of interest" description="Disordered" evidence="1">
    <location>
        <begin position="398"/>
        <end position="421"/>
    </location>
</feature>
<dbReference type="InterPro" id="IPR046366">
    <property type="entry name" value="MPAB"/>
</dbReference>
<protein>
    <submittedName>
        <fullName evidence="3">DUF2236 domain-containing protein</fullName>
    </submittedName>
</protein>
<gene>
    <name evidence="3" type="ORF">F0U44_10445</name>
</gene>
<feature type="compositionally biased region" description="Basic and acidic residues" evidence="1">
    <location>
        <begin position="113"/>
        <end position="123"/>
    </location>
</feature>
<accession>A0A5B1LFD0</accession>
<reference evidence="3 4" key="2">
    <citation type="submission" date="2019-09" db="EMBL/GenBank/DDBJ databases">
        <authorList>
            <person name="Jin C."/>
        </authorList>
    </citation>
    <scope>NUCLEOTIDE SEQUENCE [LARGE SCALE GENOMIC DNA]</scope>
    <source>
        <strain evidence="3 4">BN130099</strain>
    </source>
</reference>
<dbReference type="InterPro" id="IPR018713">
    <property type="entry name" value="MPAB/Lcp_cat_dom"/>
</dbReference>
<proteinExistence type="predicted"/>
<feature type="region of interest" description="Disordered" evidence="1">
    <location>
        <begin position="1"/>
        <end position="123"/>
    </location>
</feature>
<dbReference type="Pfam" id="PF09995">
    <property type="entry name" value="MPAB_Lcp_cat"/>
    <property type="match status" value="1"/>
</dbReference>
<dbReference type="PANTHER" id="PTHR36124:SF1">
    <property type="entry name" value="ER-BOUND OXYGENASE MPAB_MPAB'_RUBBER OXYGENASE CATALYTIC DOMAIN-CONTAINING PROTEIN"/>
    <property type="match status" value="1"/>
</dbReference>
<evidence type="ECO:0000256" key="1">
    <source>
        <dbReference type="SAM" id="MobiDB-lite"/>
    </source>
</evidence>
<reference evidence="3 4" key="1">
    <citation type="submission" date="2019-09" db="EMBL/GenBank/DDBJ databases">
        <title>Nocardioides panacisoli sp. nov., isolated from the soil of a ginseng field.</title>
        <authorList>
            <person name="Cho C."/>
        </authorList>
    </citation>
    <scope>NUCLEOTIDE SEQUENCE [LARGE SCALE GENOMIC DNA]</scope>
    <source>
        <strain evidence="3 4">BN130099</strain>
    </source>
</reference>
<dbReference type="PANTHER" id="PTHR36124">
    <property type="match status" value="1"/>
</dbReference>
<sequence length="421" mass="46296">MPPSAGSVATARCATWSSSAPPMRGGRARCWQRSPTPTYSSPRPSPTAAPSTWCCAPAPDRCARRSWSSASGPARSTASPAPPSRASSPAPTARPSSRSTSEDALSSASPHAESSRADHPERRLMSGAQIARRIEQLDPVRDNEEIAHLSVEVQYGDALFVHAAYLVAFTRQVAVPSISRIVYRTGTGDLMKNVRRRNDHTLVFFGEMLRHGHSSERGRAAIDRMEQIHSRFGITDDDKLYTLGSLAFEGNRILGLLGRPRFTDNELQGLFHFWRGVGERMGLAVPETREAFLQWVLDYEAAHYGYTEGGRALVDQLFADWRERWFPGPLRRFADPVLLTLLDDRLRAAHRLPDPPAAAVRLTPAVVGGYLGLQAARPHRPSRSWTDHFGQGAEIPVGLASYGHQGPTPREEAPQHQHATP</sequence>
<dbReference type="AlphaFoldDB" id="A0A5B1LFD0"/>
<dbReference type="Proteomes" id="UP000325003">
    <property type="component" value="Unassembled WGS sequence"/>
</dbReference>
<comment type="caution">
    <text evidence="3">The sequence shown here is derived from an EMBL/GenBank/DDBJ whole genome shotgun (WGS) entry which is preliminary data.</text>
</comment>
<evidence type="ECO:0000313" key="3">
    <source>
        <dbReference type="EMBL" id="KAA1418888.1"/>
    </source>
</evidence>
<feature type="compositionally biased region" description="Low complexity" evidence="1">
    <location>
        <begin position="33"/>
        <end position="52"/>
    </location>
</feature>
<evidence type="ECO:0000313" key="4">
    <source>
        <dbReference type="Proteomes" id="UP000325003"/>
    </source>
</evidence>
<feature type="domain" description="ER-bound oxygenase mpaB/mpaB'/Rubber oxygenase catalytic" evidence="2">
    <location>
        <begin position="155"/>
        <end position="362"/>
    </location>
</feature>
<feature type="compositionally biased region" description="Low complexity" evidence="1">
    <location>
        <begin position="68"/>
        <end position="99"/>
    </location>
</feature>
<evidence type="ECO:0000259" key="2">
    <source>
        <dbReference type="Pfam" id="PF09995"/>
    </source>
</evidence>
<keyword evidence="4" id="KW-1185">Reference proteome</keyword>
<organism evidence="3 4">
    <name type="scientific">Nocardioides humilatus</name>
    <dbReference type="NCBI Taxonomy" id="2607660"/>
    <lineage>
        <taxon>Bacteria</taxon>
        <taxon>Bacillati</taxon>
        <taxon>Actinomycetota</taxon>
        <taxon>Actinomycetes</taxon>
        <taxon>Propionibacteriales</taxon>
        <taxon>Nocardioidaceae</taxon>
        <taxon>Nocardioides</taxon>
    </lineage>
</organism>